<keyword evidence="2 5" id="KW-0812">Transmembrane</keyword>
<dbReference type="PANTHER" id="PTHR12714">
    <property type="entry name" value="PROTEIN-S ISOPRENYLCYSTEINE O-METHYLTRANSFERASE"/>
    <property type="match status" value="1"/>
</dbReference>
<evidence type="ECO:0000256" key="1">
    <source>
        <dbReference type="ARBA" id="ARBA00004127"/>
    </source>
</evidence>
<organism evidence="6 7">
    <name type="scientific">Candidatus Buchananbacteria bacterium RIFCSPLOWO2_01_FULL_40_23b</name>
    <dbReference type="NCBI Taxonomy" id="1797544"/>
    <lineage>
        <taxon>Bacteria</taxon>
        <taxon>Candidatus Buchananiibacteriota</taxon>
    </lineage>
</organism>
<keyword evidence="4 5" id="KW-0472">Membrane</keyword>
<dbReference type="Proteomes" id="UP000178122">
    <property type="component" value="Unassembled WGS sequence"/>
</dbReference>
<feature type="transmembrane region" description="Helical" evidence="5">
    <location>
        <begin position="124"/>
        <end position="155"/>
    </location>
</feature>
<evidence type="ECO:0008006" key="8">
    <source>
        <dbReference type="Google" id="ProtNLM"/>
    </source>
</evidence>
<proteinExistence type="predicted"/>
<dbReference type="EMBL" id="MHIN01000014">
    <property type="protein sequence ID" value="OGY55505.1"/>
    <property type="molecule type" value="Genomic_DNA"/>
</dbReference>
<feature type="transmembrane region" description="Helical" evidence="5">
    <location>
        <begin position="5"/>
        <end position="24"/>
    </location>
</feature>
<protein>
    <recommendedName>
        <fullName evidence="8">Steroid 5-alpha reductase C-terminal domain-containing protein</fullName>
    </recommendedName>
</protein>
<evidence type="ECO:0000256" key="4">
    <source>
        <dbReference type="ARBA" id="ARBA00023136"/>
    </source>
</evidence>
<evidence type="ECO:0000256" key="3">
    <source>
        <dbReference type="ARBA" id="ARBA00022989"/>
    </source>
</evidence>
<sequence>MNTDIIRVIIGFDLLLFLIVWIALTPNSLVSLIIKNRKPIRTPLLLVEILWFIQILNPSFLYSRILDIELVRIFGTVITTLSIIFAIWARLTMKKSWGVPAQHNIEKQNKLITTGPYQYSRNPIYLGIIGTFIGMAMAFSNFLFFLTPLLIWYFYEIIQREETLLQKYFGKEYLRYKNNVPRFLLV</sequence>
<feature type="transmembrane region" description="Helical" evidence="5">
    <location>
        <begin position="70"/>
        <end position="89"/>
    </location>
</feature>
<evidence type="ECO:0000313" key="6">
    <source>
        <dbReference type="EMBL" id="OGY55505.1"/>
    </source>
</evidence>
<comment type="subcellular location">
    <subcellularLocation>
        <location evidence="1">Endomembrane system</location>
        <topology evidence="1">Multi-pass membrane protein</topology>
    </subcellularLocation>
</comment>
<dbReference type="GO" id="GO:0012505">
    <property type="term" value="C:endomembrane system"/>
    <property type="evidence" value="ECO:0007669"/>
    <property type="project" value="UniProtKB-SubCell"/>
</dbReference>
<comment type="caution">
    <text evidence="6">The sequence shown here is derived from an EMBL/GenBank/DDBJ whole genome shotgun (WGS) entry which is preliminary data.</text>
</comment>
<dbReference type="PANTHER" id="PTHR12714:SF9">
    <property type="entry name" value="PROTEIN-S-ISOPRENYLCYSTEINE O-METHYLTRANSFERASE"/>
    <property type="match status" value="1"/>
</dbReference>
<keyword evidence="3 5" id="KW-1133">Transmembrane helix</keyword>
<name>A0A1G1YT24_9BACT</name>
<dbReference type="GO" id="GO:0016740">
    <property type="term" value="F:transferase activity"/>
    <property type="evidence" value="ECO:0007669"/>
    <property type="project" value="UniProtKB-ARBA"/>
</dbReference>
<evidence type="ECO:0000256" key="2">
    <source>
        <dbReference type="ARBA" id="ARBA00022692"/>
    </source>
</evidence>
<evidence type="ECO:0000313" key="7">
    <source>
        <dbReference type="Proteomes" id="UP000178122"/>
    </source>
</evidence>
<dbReference type="AlphaFoldDB" id="A0A1G1YT24"/>
<dbReference type="InterPro" id="IPR007318">
    <property type="entry name" value="Phopholipid_MeTrfase"/>
</dbReference>
<evidence type="ECO:0000256" key="5">
    <source>
        <dbReference type="SAM" id="Phobius"/>
    </source>
</evidence>
<feature type="transmembrane region" description="Helical" evidence="5">
    <location>
        <begin position="44"/>
        <end position="63"/>
    </location>
</feature>
<dbReference type="Pfam" id="PF04191">
    <property type="entry name" value="PEMT"/>
    <property type="match status" value="1"/>
</dbReference>
<reference evidence="6 7" key="1">
    <citation type="journal article" date="2016" name="Nat. Commun.">
        <title>Thousands of microbial genomes shed light on interconnected biogeochemical processes in an aquifer system.</title>
        <authorList>
            <person name="Anantharaman K."/>
            <person name="Brown C.T."/>
            <person name="Hug L.A."/>
            <person name="Sharon I."/>
            <person name="Castelle C.J."/>
            <person name="Probst A.J."/>
            <person name="Thomas B.C."/>
            <person name="Singh A."/>
            <person name="Wilkins M.J."/>
            <person name="Karaoz U."/>
            <person name="Brodie E.L."/>
            <person name="Williams K.H."/>
            <person name="Hubbard S.S."/>
            <person name="Banfield J.F."/>
        </authorList>
    </citation>
    <scope>NUCLEOTIDE SEQUENCE [LARGE SCALE GENOMIC DNA]</scope>
</reference>
<dbReference type="Gene3D" id="1.20.120.1630">
    <property type="match status" value="1"/>
</dbReference>
<accession>A0A1G1YT24</accession>
<gene>
    <name evidence="6" type="ORF">A2912_06165</name>
</gene>